<feature type="domain" description="Ig-like" evidence="2">
    <location>
        <begin position="213"/>
        <end position="303"/>
    </location>
</feature>
<reference evidence="4" key="1">
    <citation type="journal article" date="2014" name="PLoS ONE">
        <title>The genome and linkage map of the northern pike (Esox lucius): conserved synteny revealed between the salmonid sister group and the Neoteleostei.</title>
        <authorList>
            <person name="Rondeau E.B."/>
            <person name="Minkley D.R."/>
            <person name="Leong J.S."/>
            <person name="Messmer A.M."/>
            <person name="Jantzen J.R."/>
            <person name="von Schalburg K.R."/>
            <person name="Lemon C."/>
            <person name="Bird N.H."/>
            <person name="Koop B.F."/>
        </authorList>
    </citation>
    <scope>NUCLEOTIDE SEQUENCE</scope>
</reference>
<dbReference type="InterPro" id="IPR013783">
    <property type="entry name" value="Ig-like_fold"/>
</dbReference>
<dbReference type="GO" id="GO:0042110">
    <property type="term" value="P:T cell activation"/>
    <property type="evidence" value="ECO:0007669"/>
    <property type="project" value="TreeGrafter"/>
</dbReference>
<dbReference type="SUPFAM" id="SSF48726">
    <property type="entry name" value="Immunoglobulin"/>
    <property type="match status" value="2"/>
</dbReference>
<dbReference type="InterPro" id="IPR003598">
    <property type="entry name" value="Ig_sub2"/>
</dbReference>
<reference evidence="3" key="3">
    <citation type="submission" date="2025-08" db="UniProtKB">
        <authorList>
            <consortium name="Ensembl"/>
        </authorList>
    </citation>
    <scope>IDENTIFICATION</scope>
</reference>
<name>A0A3P8ZX08_ESOLU</name>
<dbReference type="SMART" id="SM00406">
    <property type="entry name" value="IGv"/>
    <property type="match status" value="2"/>
</dbReference>
<evidence type="ECO:0000259" key="2">
    <source>
        <dbReference type="PROSITE" id="PS50835"/>
    </source>
</evidence>
<dbReference type="GeneTree" id="ENSGT01140000282606"/>
<dbReference type="Gene3D" id="2.60.40.10">
    <property type="entry name" value="Immunoglobulins"/>
    <property type="match status" value="2"/>
</dbReference>
<protein>
    <recommendedName>
        <fullName evidence="2">Ig-like domain-containing protein</fullName>
    </recommendedName>
</protein>
<sequence length="448" mass="50104">MYNILGDDVNMPCKNLVYPVNCNSVGWIHLKTGSRNAFQEVSEGKVRVESNRAERLTVKPDCSLTVHNVTSEDVGKYRCQTGNIDSLTHLSLLTISSSTPESDLKPDYPLTLRCTLHTPLGPGMCRYGELDKISLGWVDQTGADLQDVSRYHFTVHSTCDITLEVTLQREDINRRWTCQLTDKGKVKTYIYFHSTLSGVFGESSSTYTYNILGDDVNMPCKNLVYPVNCSSVGWIFAKIGLLNAIQEVSEGKVRVDSNRAERLTVKPDCSLTVHNVTSEDVGKYRCQTGNIDSLTHLSLLTISSSTPESDLKPDYPLTLRCTLHTPGGAGMCRYEELDKLSLEWVDQTGADLQDVSRYHFTVHSTCDITLEVTLQREDINRRWTCQLTDKGKVKTSIDFHSTLSGVDQWVVIRVVVFVAVFVGATALVVLFMRSAFGLNSLIRNSCKW</sequence>
<dbReference type="InterPro" id="IPR003599">
    <property type="entry name" value="Ig_sub"/>
</dbReference>
<dbReference type="GO" id="GO:0045121">
    <property type="term" value="C:membrane raft"/>
    <property type="evidence" value="ECO:0007669"/>
    <property type="project" value="TreeGrafter"/>
</dbReference>
<dbReference type="SMART" id="SM00408">
    <property type="entry name" value="IGc2"/>
    <property type="match status" value="2"/>
</dbReference>
<dbReference type="Proteomes" id="UP000265140">
    <property type="component" value="Chromosome 18"/>
</dbReference>
<evidence type="ECO:0000313" key="4">
    <source>
        <dbReference type="Proteomes" id="UP000265140"/>
    </source>
</evidence>
<evidence type="ECO:0000313" key="3">
    <source>
        <dbReference type="Ensembl" id="ENSELUP00000033121.3"/>
    </source>
</evidence>
<dbReference type="PANTHER" id="PTHR11422:SF5">
    <property type="entry name" value="DIVERSE IMMUNOGLOBULIN DOMAIN-CONTAINING PROTEIN 1.1 ISOFORM X1-RELATED"/>
    <property type="match status" value="1"/>
</dbReference>
<dbReference type="InterPro" id="IPR036179">
    <property type="entry name" value="Ig-like_dom_sf"/>
</dbReference>
<dbReference type="Ensembl" id="ENSELUT00000001475.3">
    <property type="protein sequence ID" value="ENSELUP00000033121.3"/>
    <property type="gene ID" value="ENSELUG00000011290.3"/>
</dbReference>
<dbReference type="AlphaFoldDB" id="A0A3P8ZX08"/>
<organism evidence="3 4">
    <name type="scientific">Esox lucius</name>
    <name type="common">Northern pike</name>
    <dbReference type="NCBI Taxonomy" id="8010"/>
    <lineage>
        <taxon>Eukaryota</taxon>
        <taxon>Metazoa</taxon>
        <taxon>Chordata</taxon>
        <taxon>Craniata</taxon>
        <taxon>Vertebrata</taxon>
        <taxon>Euteleostomi</taxon>
        <taxon>Actinopterygii</taxon>
        <taxon>Neopterygii</taxon>
        <taxon>Teleostei</taxon>
        <taxon>Protacanthopterygii</taxon>
        <taxon>Esociformes</taxon>
        <taxon>Esocidae</taxon>
        <taxon>Esox</taxon>
    </lineage>
</organism>
<feature type="transmembrane region" description="Helical" evidence="1">
    <location>
        <begin position="409"/>
        <end position="432"/>
    </location>
</feature>
<dbReference type="InterPro" id="IPR007110">
    <property type="entry name" value="Ig-like_dom"/>
</dbReference>
<dbReference type="Bgee" id="ENSELUG00000011290">
    <property type="expression patterns" value="Expressed in spleen and 9 other cell types or tissues"/>
</dbReference>
<keyword evidence="1" id="KW-0812">Transmembrane</keyword>
<dbReference type="Pfam" id="PF07686">
    <property type="entry name" value="V-set"/>
    <property type="match status" value="1"/>
</dbReference>
<evidence type="ECO:0000256" key="1">
    <source>
        <dbReference type="SAM" id="Phobius"/>
    </source>
</evidence>
<reference evidence="3" key="4">
    <citation type="submission" date="2025-09" db="UniProtKB">
        <authorList>
            <consortium name="Ensembl"/>
        </authorList>
    </citation>
    <scope>IDENTIFICATION</scope>
</reference>
<feature type="domain" description="Ig-like" evidence="2">
    <location>
        <begin position="1"/>
        <end position="96"/>
    </location>
</feature>
<dbReference type="InterPro" id="IPR013106">
    <property type="entry name" value="Ig_V-set"/>
</dbReference>
<proteinExistence type="predicted"/>
<keyword evidence="1" id="KW-1133">Transmembrane helix</keyword>
<accession>A0A3P8ZX08</accession>
<reference evidence="3" key="2">
    <citation type="submission" date="2020-02" db="EMBL/GenBank/DDBJ databases">
        <title>Esox lucius (northern pike) genome, fEsoLuc1, primary haplotype.</title>
        <authorList>
            <person name="Myers G."/>
            <person name="Karagic N."/>
            <person name="Meyer A."/>
            <person name="Pippel M."/>
            <person name="Reichard M."/>
            <person name="Winkler S."/>
            <person name="Tracey A."/>
            <person name="Sims Y."/>
            <person name="Howe K."/>
            <person name="Rhie A."/>
            <person name="Formenti G."/>
            <person name="Durbin R."/>
            <person name="Fedrigo O."/>
            <person name="Jarvis E.D."/>
        </authorList>
    </citation>
    <scope>NUCLEOTIDE SEQUENCE [LARGE SCALE GENOMIC DNA]</scope>
</reference>
<dbReference type="GO" id="GO:0035723">
    <property type="term" value="P:interleukin-15-mediated signaling pathway"/>
    <property type="evidence" value="ECO:0007669"/>
    <property type="project" value="TreeGrafter"/>
</dbReference>
<dbReference type="GO" id="GO:0009897">
    <property type="term" value="C:external side of plasma membrane"/>
    <property type="evidence" value="ECO:0007669"/>
    <property type="project" value="TreeGrafter"/>
</dbReference>
<keyword evidence="4" id="KW-1185">Reference proteome</keyword>
<dbReference type="PROSITE" id="PS50835">
    <property type="entry name" value="IG_LIKE"/>
    <property type="match status" value="2"/>
</dbReference>
<dbReference type="GO" id="GO:0042289">
    <property type="term" value="F:MHC class II protein binding"/>
    <property type="evidence" value="ECO:0007669"/>
    <property type="project" value="TreeGrafter"/>
</dbReference>
<dbReference type="PANTHER" id="PTHR11422">
    <property type="entry name" value="T-CELL SURFACE GLYCOPROTEIN CD4"/>
    <property type="match status" value="1"/>
</dbReference>
<dbReference type="GO" id="GO:1990782">
    <property type="term" value="F:protein tyrosine kinase binding"/>
    <property type="evidence" value="ECO:0007669"/>
    <property type="project" value="TreeGrafter"/>
</dbReference>
<keyword evidence="1" id="KW-0472">Membrane</keyword>
<dbReference type="GO" id="GO:0070374">
    <property type="term" value="P:positive regulation of ERK1 and ERK2 cascade"/>
    <property type="evidence" value="ECO:0007669"/>
    <property type="project" value="TreeGrafter"/>
</dbReference>
<dbReference type="SMART" id="SM00409">
    <property type="entry name" value="IG"/>
    <property type="match status" value="2"/>
</dbReference>